<accession>A0ABY6B0A5</accession>
<dbReference type="InterPro" id="IPR007621">
    <property type="entry name" value="TPM_dom"/>
</dbReference>
<dbReference type="Proteomes" id="UP001064933">
    <property type="component" value="Chromosome"/>
</dbReference>
<dbReference type="PANTHER" id="PTHR30373">
    <property type="entry name" value="UPF0603 PROTEIN YGCG"/>
    <property type="match status" value="1"/>
</dbReference>
<evidence type="ECO:0000313" key="3">
    <source>
        <dbReference type="Proteomes" id="UP001064933"/>
    </source>
</evidence>
<feature type="domain" description="TPM" evidence="1">
    <location>
        <begin position="32"/>
        <end position="158"/>
    </location>
</feature>
<protein>
    <submittedName>
        <fullName evidence="2">TPM domain-containing protein</fullName>
    </submittedName>
</protein>
<dbReference type="Pfam" id="PF04536">
    <property type="entry name" value="TPM_phosphatase"/>
    <property type="match status" value="1"/>
</dbReference>
<organism evidence="2 3">
    <name type="scientific">Roseateles amylovorans</name>
    <dbReference type="NCBI Taxonomy" id="2978473"/>
    <lineage>
        <taxon>Bacteria</taxon>
        <taxon>Pseudomonadati</taxon>
        <taxon>Pseudomonadota</taxon>
        <taxon>Betaproteobacteria</taxon>
        <taxon>Burkholderiales</taxon>
        <taxon>Sphaerotilaceae</taxon>
        <taxon>Roseateles</taxon>
    </lineage>
</organism>
<dbReference type="PANTHER" id="PTHR30373:SF8">
    <property type="entry name" value="BLL7265 PROTEIN"/>
    <property type="match status" value="1"/>
</dbReference>
<keyword evidence="3" id="KW-1185">Reference proteome</keyword>
<name>A0ABY6B0A5_9BURK</name>
<proteinExistence type="predicted"/>
<sequence length="183" mass="20504">MSPSTPTGTPSAPPKVGKWRRFLRHRLWDEADAKRVLPADALARLSARVTESERSHTGEIRICVEASLPLSYLWRHASARERAVAMFGKLRVWDTEHNNGVLIYLLLAEHAIEIVVDRGLNRRVSAAQWRAIIDGLGEPLRQGRFEDGLQEAIRAVEALLASHFPPTPDMPPRNELPDAVLVI</sequence>
<gene>
    <name evidence="2" type="ORF">N4261_02465</name>
</gene>
<dbReference type="RefSeq" id="WP_261758655.1">
    <property type="nucleotide sequence ID" value="NZ_CP104562.2"/>
</dbReference>
<dbReference type="Gene3D" id="3.10.310.50">
    <property type="match status" value="1"/>
</dbReference>
<reference evidence="2" key="1">
    <citation type="submission" date="2022-10" db="EMBL/GenBank/DDBJ databases">
        <title>Characterization and whole genome sequencing of a new Roseateles species, isolated from fresh water.</title>
        <authorList>
            <person name="Guliayeva D.Y."/>
            <person name="Akhremchuk A.E."/>
            <person name="Sikolenko M.A."/>
            <person name="Valentovich L.N."/>
            <person name="Sidarenka A.V."/>
        </authorList>
    </citation>
    <scope>NUCLEOTIDE SEQUENCE</scope>
    <source>
        <strain evidence="2">BIM B-1768</strain>
    </source>
</reference>
<dbReference type="EMBL" id="CP104562">
    <property type="protein sequence ID" value="UXH78824.1"/>
    <property type="molecule type" value="Genomic_DNA"/>
</dbReference>
<evidence type="ECO:0000313" key="2">
    <source>
        <dbReference type="EMBL" id="UXH78824.1"/>
    </source>
</evidence>
<evidence type="ECO:0000259" key="1">
    <source>
        <dbReference type="Pfam" id="PF04536"/>
    </source>
</evidence>